<dbReference type="STRING" id="288992.SAMN04488522_11026"/>
<dbReference type="Pfam" id="PF14322">
    <property type="entry name" value="SusD-like_3"/>
    <property type="match status" value="1"/>
</dbReference>
<organism evidence="8 9">
    <name type="scientific">Pedobacter caeni</name>
    <dbReference type="NCBI Taxonomy" id="288992"/>
    <lineage>
        <taxon>Bacteria</taxon>
        <taxon>Pseudomonadati</taxon>
        <taxon>Bacteroidota</taxon>
        <taxon>Sphingobacteriia</taxon>
        <taxon>Sphingobacteriales</taxon>
        <taxon>Sphingobacteriaceae</taxon>
        <taxon>Pedobacter</taxon>
    </lineage>
</organism>
<dbReference type="InterPro" id="IPR012944">
    <property type="entry name" value="SusD_RagB_dom"/>
</dbReference>
<comment type="subcellular location">
    <subcellularLocation>
        <location evidence="1">Cell outer membrane</location>
    </subcellularLocation>
</comment>
<dbReference type="Pfam" id="PF07980">
    <property type="entry name" value="SusD_RagB"/>
    <property type="match status" value="1"/>
</dbReference>
<name>A0A1M5PNQ0_9SPHI</name>
<dbReference type="RefSeq" id="WP_073238966.1">
    <property type="nucleotide sequence ID" value="NZ_FQUQ01000010.1"/>
</dbReference>
<accession>A0A1M5PNQ0</accession>
<comment type="similarity">
    <text evidence="2">Belongs to the SusD family.</text>
</comment>
<dbReference type="AlphaFoldDB" id="A0A1M5PNQ0"/>
<dbReference type="SUPFAM" id="SSF48452">
    <property type="entry name" value="TPR-like"/>
    <property type="match status" value="1"/>
</dbReference>
<dbReference type="GO" id="GO:0009279">
    <property type="term" value="C:cell outer membrane"/>
    <property type="evidence" value="ECO:0007669"/>
    <property type="project" value="UniProtKB-SubCell"/>
</dbReference>
<evidence type="ECO:0000256" key="5">
    <source>
        <dbReference type="ARBA" id="ARBA00023237"/>
    </source>
</evidence>
<dbReference type="Proteomes" id="UP000184287">
    <property type="component" value="Unassembled WGS sequence"/>
</dbReference>
<dbReference type="OrthoDB" id="653598at2"/>
<dbReference type="InterPro" id="IPR011990">
    <property type="entry name" value="TPR-like_helical_dom_sf"/>
</dbReference>
<evidence type="ECO:0000259" key="7">
    <source>
        <dbReference type="Pfam" id="PF14322"/>
    </source>
</evidence>
<evidence type="ECO:0000259" key="6">
    <source>
        <dbReference type="Pfam" id="PF07980"/>
    </source>
</evidence>
<keyword evidence="3" id="KW-0732">Signal</keyword>
<keyword evidence="5" id="KW-0998">Cell outer membrane</keyword>
<evidence type="ECO:0000256" key="4">
    <source>
        <dbReference type="ARBA" id="ARBA00023136"/>
    </source>
</evidence>
<dbReference type="Gene3D" id="1.25.40.390">
    <property type="match status" value="1"/>
</dbReference>
<feature type="domain" description="RagB/SusD" evidence="6">
    <location>
        <begin position="335"/>
        <end position="451"/>
    </location>
</feature>
<dbReference type="EMBL" id="FQUQ01000010">
    <property type="protein sequence ID" value="SHH03338.1"/>
    <property type="molecule type" value="Genomic_DNA"/>
</dbReference>
<dbReference type="InterPro" id="IPR033985">
    <property type="entry name" value="SusD-like_N"/>
</dbReference>
<gene>
    <name evidence="8" type="ORF">SAMN04488522_11026</name>
</gene>
<dbReference type="PROSITE" id="PS51257">
    <property type="entry name" value="PROKAR_LIPOPROTEIN"/>
    <property type="match status" value="1"/>
</dbReference>
<feature type="domain" description="SusD-like N-terminal" evidence="7">
    <location>
        <begin position="23"/>
        <end position="226"/>
    </location>
</feature>
<evidence type="ECO:0000313" key="9">
    <source>
        <dbReference type="Proteomes" id="UP000184287"/>
    </source>
</evidence>
<keyword evidence="4" id="KW-0472">Membrane</keyword>
<evidence type="ECO:0000256" key="2">
    <source>
        <dbReference type="ARBA" id="ARBA00006275"/>
    </source>
</evidence>
<proteinExistence type="inferred from homology"/>
<protein>
    <submittedName>
        <fullName evidence="8">SusD family protein</fullName>
    </submittedName>
</protein>
<evidence type="ECO:0000256" key="1">
    <source>
        <dbReference type="ARBA" id="ARBA00004442"/>
    </source>
</evidence>
<keyword evidence="9" id="KW-1185">Reference proteome</keyword>
<evidence type="ECO:0000313" key="8">
    <source>
        <dbReference type="EMBL" id="SHH03338.1"/>
    </source>
</evidence>
<reference evidence="9" key="1">
    <citation type="submission" date="2016-11" db="EMBL/GenBank/DDBJ databases">
        <authorList>
            <person name="Varghese N."/>
            <person name="Submissions S."/>
        </authorList>
    </citation>
    <scope>NUCLEOTIDE SEQUENCE [LARGE SCALE GENOMIC DNA]</scope>
    <source>
        <strain evidence="9">DSM 16990</strain>
    </source>
</reference>
<evidence type="ECO:0000256" key="3">
    <source>
        <dbReference type="ARBA" id="ARBA00022729"/>
    </source>
</evidence>
<sequence length="452" mass="52049">MSSRKIYIILFTGLLILASGCKKFLEAKPDKKLAVPVTIKDFQSLMDNAAIFLPEPHEGEFSSDDHYLTNEHWESLYSEEERRIHIWEKDFLFQPNVNNWDNAYKVIYYCNSVLEGLNKVDRNQNNAKEWDYVKGQALYFRGKRLLQASLIWTPAYGSNTADLDLGLPLRLNTNFNEKSRRASVRETYQQMIIDIKSAANLLSATVTTKIRPSKPAAYALLSRIYLSMGDYVNSGIYADSCLQIRNELIDYNDLDAKQPSPLKRFNAEVISENGIAEGQTLNLTRGRVNPDLYKMYQPDDLRKEILFTNNSDGSHGFKGRFAEGLSLFGGMATNEVYLNRAESNARMGKMDQALDDINFLLKKRWLKDKFIPFSGLSSSEVLELILNERRKELLFRGIRWMDLKRLNKEGRNISLTRNLKHRNYVLAPNDLKYTLPIPEDVIIQSGMQQNPR</sequence>